<dbReference type="OMA" id="QLIGIYY"/>
<feature type="region of interest" description="Disordered" evidence="1">
    <location>
        <begin position="110"/>
        <end position="220"/>
    </location>
</feature>
<feature type="compositionally biased region" description="Basic residues" evidence="1">
    <location>
        <begin position="178"/>
        <end position="188"/>
    </location>
</feature>
<dbReference type="AlphaFoldDB" id="K0T096"/>
<dbReference type="PANTHER" id="PTHR33835">
    <property type="entry name" value="YALI0C07656P"/>
    <property type="match status" value="1"/>
</dbReference>
<feature type="compositionally biased region" description="Basic and acidic residues" evidence="1">
    <location>
        <begin position="133"/>
        <end position="150"/>
    </location>
</feature>
<feature type="compositionally biased region" description="Basic and acidic residues" evidence="1">
    <location>
        <begin position="209"/>
        <end position="220"/>
    </location>
</feature>
<sequence>PAGGPLRPPPDGDVRGRPGRVQPRPDDRDILRPRPDTDDGPGGGPGSGGRGGLLVYAPVAPTEECMALMAGLVDRHGPVRDIVLPSVAVGPFARRYPVSDSLRRRRALLVPGPAPRPVPGPAPLDEAAAAEQRGGRRERVAIRPRGDRARGPYRQARPGLPLPGRRPPPQAVGDGARLRRRLRRHGRATPRADGGGRVRPRAALPRQGLEGRGRGGHPENRRKGWRRIVLLFNFFFPGSGRGDLGPGPILEALKTPGYKDGWGGWRPFSWGDDEARDFETFSAGGKATVLPIIQIILSRDPGELRRWIEIVERWDFSRIVPMHLDAPLAVKPKELRSAFRFLAEGETATNRVRFCDEDVEFLRKAEEGPLSFSVYKTPLGALRGEPCGLVRPTKS</sequence>
<feature type="compositionally biased region" description="Low complexity" evidence="1">
    <location>
        <begin position="123"/>
        <end position="132"/>
    </location>
</feature>
<accession>K0T096</accession>
<feature type="compositionally biased region" description="Pro residues" evidence="1">
    <location>
        <begin position="112"/>
        <end position="122"/>
    </location>
</feature>
<dbReference type="Proteomes" id="UP000266841">
    <property type="component" value="Unassembled WGS sequence"/>
</dbReference>
<feature type="region of interest" description="Disordered" evidence="1">
    <location>
        <begin position="1"/>
        <end position="54"/>
    </location>
</feature>
<dbReference type="PANTHER" id="PTHR33835:SF2">
    <property type="entry name" value="LYSINE-TRNA LIGASE"/>
    <property type="match status" value="1"/>
</dbReference>
<keyword evidence="3" id="KW-1185">Reference proteome</keyword>
<name>K0T096_THAOC</name>
<protein>
    <submittedName>
        <fullName evidence="2">Uncharacterized protein</fullName>
    </submittedName>
</protein>
<dbReference type="Pfam" id="PF14234">
    <property type="entry name" value="DUF4336"/>
    <property type="match status" value="2"/>
</dbReference>
<organism evidence="2 3">
    <name type="scientific">Thalassiosira oceanica</name>
    <name type="common">Marine diatom</name>
    <dbReference type="NCBI Taxonomy" id="159749"/>
    <lineage>
        <taxon>Eukaryota</taxon>
        <taxon>Sar</taxon>
        <taxon>Stramenopiles</taxon>
        <taxon>Ochrophyta</taxon>
        <taxon>Bacillariophyta</taxon>
        <taxon>Coscinodiscophyceae</taxon>
        <taxon>Thalassiosirophycidae</taxon>
        <taxon>Thalassiosirales</taxon>
        <taxon>Thalassiosiraceae</taxon>
        <taxon>Thalassiosira</taxon>
    </lineage>
</organism>
<evidence type="ECO:0000313" key="2">
    <source>
        <dbReference type="EMBL" id="EJK71110.1"/>
    </source>
</evidence>
<feature type="compositionally biased region" description="Gly residues" evidence="1">
    <location>
        <begin position="40"/>
        <end position="52"/>
    </location>
</feature>
<feature type="compositionally biased region" description="Pro residues" evidence="1">
    <location>
        <begin position="160"/>
        <end position="170"/>
    </location>
</feature>
<feature type="compositionally biased region" description="Basic and acidic residues" evidence="1">
    <location>
        <begin position="23"/>
        <end position="37"/>
    </location>
</feature>
<evidence type="ECO:0000313" key="3">
    <source>
        <dbReference type="Proteomes" id="UP000266841"/>
    </source>
</evidence>
<comment type="caution">
    <text evidence="2">The sequence shown here is derived from an EMBL/GenBank/DDBJ whole genome shotgun (WGS) entry which is preliminary data.</text>
</comment>
<dbReference type="eggNOG" id="ENOG502QU5X">
    <property type="taxonomic scope" value="Eukaryota"/>
</dbReference>
<reference evidence="2 3" key="1">
    <citation type="journal article" date="2012" name="Genome Biol.">
        <title>Genome and low-iron response of an oceanic diatom adapted to chronic iron limitation.</title>
        <authorList>
            <person name="Lommer M."/>
            <person name="Specht M."/>
            <person name="Roy A.S."/>
            <person name="Kraemer L."/>
            <person name="Andreson R."/>
            <person name="Gutowska M.A."/>
            <person name="Wolf J."/>
            <person name="Bergner S.V."/>
            <person name="Schilhabel M.B."/>
            <person name="Klostermeier U.C."/>
            <person name="Beiko R.G."/>
            <person name="Rosenstiel P."/>
            <person name="Hippler M."/>
            <person name="Laroche J."/>
        </authorList>
    </citation>
    <scope>NUCLEOTIDE SEQUENCE [LARGE SCALE GENOMIC DNA]</scope>
    <source>
        <strain evidence="2 3">CCMP1005</strain>
    </source>
</reference>
<gene>
    <name evidence="2" type="ORF">THAOC_07481</name>
</gene>
<evidence type="ECO:0000256" key="1">
    <source>
        <dbReference type="SAM" id="MobiDB-lite"/>
    </source>
</evidence>
<dbReference type="EMBL" id="AGNL01007634">
    <property type="protein sequence ID" value="EJK71110.1"/>
    <property type="molecule type" value="Genomic_DNA"/>
</dbReference>
<proteinExistence type="predicted"/>
<dbReference type="OrthoDB" id="421671at2759"/>
<feature type="non-terminal residue" evidence="2">
    <location>
        <position position="1"/>
    </location>
</feature>
<dbReference type="InterPro" id="IPR025638">
    <property type="entry name" value="DUF4336"/>
</dbReference>